<evidence type="ECO:0000256" key="1">
    <source>
        <dbReference type="ARBA" id="ARBA00022618"/>
    </source>
</evidence>
<protein>
    <submittedName>
        <fullName evidence="5">Cell division protein SepF</fullName>
    </submittedName>
</protein>
<dbReference type="InterPro" id="IPR007561">
    <property type="entry name" value="Cell_div_SepF/SepF-rel"/>
</dbReference>
<organism evidence="5 6">
    <name type="scientific">Cryptosporangium phraense</name>
    <dbReference type="NCBI Taxonomy" id="2593070"/>
    <lineage>
        <taxon>Bacteria</taxon>
        <taxon>Bacillati</taxon>
        <taxon>Actinomycetota</taxon>
        <taxon>Actinomycetes</taxon>
        <taxon>Cryptosporangiales</taxon>
        <taxon>Cryptosporangiaceae</taxon>
        <taxon>Cryptosporangium</taxon>
    </lineage>
</organism>
<sequence length="91" mass="10181">MQHTDSVVKTLRPQNYNEVFYVGDWFRCGTPVVMDLNEYEEDDATPLVDFATGLVIGCGGAIERIAPRLFLLLPASMVEAYEESRTPTLVP</sequence>
<dbReference type="InterPro" id="IPR038594">
    <property type="entry name" value="SepF-like_sf"/>
</dbReference>
<proteinExistence type="predicted"/>
<keyword evidence="3" id="KW-0131">Cell cycle</keyword>
<dbReference type="PANTHER" id="PTHR35798:SF1">
    <property type="entry name" value="CELL DIVISION PROTEIN SEPF"/>
    <property type="match status" value="1"/>
</dbReference>
<evidence type="ECO:0000256" key="4">
    <source>
        <dbReference type="ARBA" id="ARBA00044936"/>
    </source>
</evidence>
<evidence type="ECO:0000313" key="5">
    <source>
        <dbReference type="EMBL" id="TQS46495.1"/>
    </source>
</evidence>
<keyword evidence="1 5" id="KW-0132">Cell division</keyword>
<accession>A0A545B0Y5</accession>
<dbReference type="AlphaFoldDB" id="A0A545B0Y5"/>
<dbReference type="InParanoid" id="A0A545B0Y5"/>
<dbReference type="EMBL" id="VIRS01000002">
    <property type="protein sequence ID" value="TQS46495.1"/>
    <property type="molecule type" value="Genomic_DNA"/>
</dbReference>
<keyword evidence="2" id="KW-0717">Septation</keyword>
<dbReference type="PANTHER" id="PTHR35798">
    <property type="entry name" value="CELL DIVISION PROTEIN SEPF"/>
    <property type="match status" value="1"/>
</dbReference>
<dbReference type="InterPro" id="IPR023052">
    <property type="entry name" value="Cell_div_SepF"/>
</dbReference>
<dbReference type="Proteomes" id="UP000317982">
    <property type="component" value="Unassembled WGS sequence"/>
</dbReference>
<keyword evidence="6" id="KW-1185">Reference proteome</keyword>
<dbReference type="GO" id="GO:0000917">
    <property type="term" value="P:division septum assembly"/>
    <property type="evidence" value="ECO:0007669"/>
    <property type="project" value="UniProtKB-KW"/>
</dbReference>
<evidence type="ECO:0000256" key="2">
    <source>
        <dbReference type="ARBA" id="ARBA00023210"/>
    </source>
</evidence>
<name>A0A545B0Y5_9ACTN</name>
<reference evidence="5 6" key="1">
    <citation type="submission" date="2019-07" db="EMBL/GenBank/DDBJ databases">
        <title>Cryptosporangium phraense sp. nov., isolated from plant litter.</title>
        <authorList>
            <person name="Suriyachadkun C."/>
        </authorList>
    </citation>
    <scope>NUCLEOTIDE SEQUENCE [LARGE SCALE GENOMIC DNA]</scope>
    <source>
        <strain evidence="5 6">A-T 5661</strain>
    </source>
</reference>
<comment type="caution">
    <text evidence="5">The sequence shown here is derived from an EMBL/GenBank/DDBJ whole genome shotgun (WGS) entry which is preliminary data.</text>
</comment>
<dbReference type="Pfam" id="PF04472">
    <property type="entry name" value="SepF"/>
    <property type="match status" value="1"/>
</dbReference>
<evidence type="ECO:0000313" key="6">
    <source>
        <dbReference type="Proteomes" id="UP000317982"/>
    </source>
</evidence>
<dbReference type="OrthoDB" id="3393519at2"/>
<dbReference type="Gene3D" id="3.30.110.150">
    <property type="entry name" value="SepF-like protein"/>
    <property type="match status" value="1"/>
</dbReference>
<gene>
    <name evidence="5" type="ORF">FL583_03675</name>
</gene>
<comment type="function">
    <text evidence="4">Cell division protein that is part of the divisome complex and is recruited early to the Z-ring. Probably stimulates Z-ring formation, perhaps through the cross-linking of FtsZ protofilaments. Its function overlaps with FtsA.</text>
</comment>
<evidence type="ECO:0000256" key="3">
    <source>
        <dbReference type="ARBA" id="ARBA00023306"/>
    </source>
</evidence>